<dbReference type="InterPro" id="IPR013078">
    <property type="entry name" value="His_Pase_superF_clade-1"/>
</dbReference>
<dbReference type="EMBL" id="JABEND010000007">
    <property type="protein sequence ID" value="NNG36549.1"/>
    <property type="molecule type" value="Genomic_DNA"/>
</dbReference>
<evidence type="ECO:0000313" key="4">
    <source>
        <dbReference type="EMBL" id="NNG36549.1"/>
    </source>
</evidence>
<dbReference type="AlphaFoldDB" id="A0A849A7M5"/>
<evidence type="ECO:0000256" key="2">
    <source>
        <dbReference type="PIRSR" id="PIRSR613078-1"/>
    </source>
</evidence>
<evidence type="ECO:0000256" key="3">
    <source>
        <dbReference type="PIRSR" id="PIRSR613078-2"/>
    </source>
</evidence>
<dbReference type="GO" id="GO:0004331">
    <property type="term" value="F:fructose-2,6-bisphosphate 2-phosphatase activity"/>
    <property type="evidence" value="ECO:0007669"/>
    <property type="project" value="TreeGrafter"/>
</dbReference>
<evidence type="ECO:0000313" key="5">
    <source>
        <dbReference type="Proteomes" id="UP000562984"/>
    </source>
</evidence>
<dbReference type="SMART" id="SM00855">
    <property type="entry name" value="PGAM"/>
    <property type="match status" value="1"/>
</dbReference>
<accession>A0A849A7M5</accession>
<dbReference type="CDD" id="cd07067">
    <property type="entry name" value="HP_PGM_like"/>
    <property type="match status" value="1"/>
</dbReference>
<comment type="caution">
    <text evidence="4">The sequence shown here is derived from an EMBL/GenBank/DDBJ whole genome shotgun (WGS) entry which is preliminary data.</text>
</comment>
<sequence>MMLQHVILLRHGETDWNATLRMQGHQDVPLNESGLAQAQAAAPSVAALQPDVIVSSDLSRAVQTAEPVAALAGLPVQVDPRLRETLLGEWEGLTRDEVIDGWPGLWEQWRSSNAEFAPPGGESRMQVASRAVQVVHELDETGADRALLVAHGGLILGLTAHLLDLPKDQMEVFTGVSNCHWVVLHRAETTVSRSGWRLHSYNAGLSSVVLPGGEDEVAGV</sequence>
<dbReference type="GO" id="GO:0005829">
    <property type="term" value="C:cytosol"/>
    <property type="evidence" value="ECO:0007669"/>
    <property type="project" value="TreeGrafter"/>
</dbReference>
<name>A0A849A7M5_9ACTN</name>
<organism evidence="4 5">
    <name type="scientific">Nakamurella aerolata</name>
    <dbReference type="NCBI Taxonomy" id="1656892"/>
    <lineage>
        <taxon>Bacteria</taxon>
        <taxon>Bacillati</taxon>
        <taxon>Actinomycetota</taxon>
        <taxon>Actinomycetes</taxon>
        <taxon>Nakamurellales</taxon>
        <taxon>Nakamurellaceae</taxon>
        <taxon>Nakamurella</taxon>
    </lineage>
</organism>
<dbReference type="InterPro" id="IPR001345">
    <property type="entry name" value="PG/BPGM_mutase_AS"/>
</dbReference>
<dbReference type="GO" id="GO:0043456">
    <property type="term" value="P:regulation of pentose-phosphate shunt"/>
    <property type="evidence" value="ECO:0007669"/>
    <property type="project" value="TreeGrafter"/>
</dbReference>
<dbReference type="Gene3D" id="3.40.50.1240">
    <property type="entry name" value="Phosphoglycerate mutase-like"/>
    <property type="match status" value="1"/>
</dbReference>
<reference evidence="4 5" key="1">
    <citation type="submission" date="2020-05" db="EMBL/GenBank/DDBJ databases">
        <title>Nakamurella sp. DB0629 isolated from air conditioner.</title>
        <authorList>
            <person name="Kim D.H."/>
            <person name="Kim D.-U."/>
        </authorList>
    </citation>
    <scope>NUCLEOTIDE SEQUENCE [LARGE SCALE GENOMIC DNA]</scope>
    <source>
        <strain evidence="4 5">DB0629</strain>
    </source>
</reference>
<dbReference type="InterPro" id="IPR029033">
    <property type="entry name" value="His_PPase_superfam"/>
</dbReference>
<dbReference type="PANTHER" id="PTHR46517">
    <property type="entry name" value="FRUCTOSE-2,6-BISPHOSPHATASE TIGAR"/>
    <property type="match status" value="1"/>
</dbReference>
<keyword evidence="1" id="KW-0378">Hydrolase</keyword>
<proteinExistence type="predicted"/>
<feature type="binding site" evidence="3">
    <location>
        <position position="60"/>
    </location>
    <ligand>
        <name>substrate</name>
    </ligand>
</feature>
<evidence type="ECO:0000256" key="1">
    <source>
        <dbReference type="ARBA" id="ARBA00022801"/>
    </source>
</evidence>
<feature type="active site" description="Tele-phosphohistidine intermediate" evidence="2">
    <location>
        <position position="11"/>
    </location>
</feature>
<dbReference type="SUPFAM" id="SSF53254">
    <property type="entry name" value="Phosphoglycerate mutase-like"/>
    <property type="match status" value="1"/>
</dbReference>
<gene>
    <name evidence="4" type="ORF">HKD39_12680</name>
</gene>
<feature type="binding site" evidence="3">
    <location>
        <begin position="10"/>
        <end position="17"/>
    </location>
    <ligand>
        <name>substrate</name>
    </ligand>
</feature>
<dbReference type="Pfam" id="PF00300">
    <property type="entry name" value="His_Phos_1"/>
    <property type="match status" value="1"/>
</dbReference>
<feature type="active site" description="Proton donor/acceptor" evidence="2">
    <location>
        <position position="84"/>
    </location>
</feature>
<dbReference type="InterPro" id="IPR051695">
    <property type="entry name" value="Phosphoglycerate_Mutase"/>
</dbReference>
<dbReference type="GO" id="GO:0045820">
    <property type="term" value="P:negative regulation of glycolytic process"/>
    <property type="evidence" value="ECO:0007669"/>
    <property type="project" value="TreeGrafter"/>
</dbReference>
<dbReference type="PANTHER" id="PTHR46517:SF1">
    <property type="entry name" value="FRUCTOSE-2,6-BISPHOSPHATASE TIGAR"/>
    <property type="match status" value="1"/>
</dbReference>
<dbReference type="Proteomes" id="UP000562984">
    <property type="component" value="Unassembled WGS sequence"/>
</dbReference>
<keyword evidence="5" id="KW-1185">Reference proteome</keyword>
<dbReference type="PROSITE" id="PS00175">
    <property type="entry name" value="PG_MUTASE"/>
    <property type="match status" value="1"/>
</dbReference>
<protein>
    <submittedName>
        <fullName evidence="4">Histidine phosphatase family protein</fullName>
    </submittedName>
</protein>